<dbReference type="GO" id="GO:0008171">
    <property type="term" value="F:O-methyltransferase activity"/>
    <property type="evidence" value="ECO:0007669"/>
    <property type="project" value="InterPro"/>
</dbReference>
<evidence type="ECO:0000256" key="3">
    <source>
        <dbReference type="ARBA" id="ARBA00022691"/>
    </source>
</evidence>
<dbReference type="Proteomes" id="UP000285405">
    <property type="component" value="Unassembled WGS sequence"/>
</dbReference>
<dbReference type="InterPro" id="IPR001077">
    <property type="entry name" value="COMT_C"/>
</dbReference>
<evidence type="ECO:0000256" key="4">
    <source>
        <dbReference type="SAM" id="MobiDB-lite"/>
    </source>
</evidence>
<dbReference type="AlphaFoldDB" id="A0A420J0W3"/>
<dbReference type="PANTHER" id="PTHR43712:SF1">
    <property type="entry name" value="HYPOTHETICAL O-METHYLTRANSFERASE (EUROFUNG)-RELATED"/>
    <property type="match status" value="1"/>
</dbReference>
<dbReference type="InterPro" id="IPR029063">
    <property type="entry name" value="SAM-dependent_MTases_sf"/>
</dbReference>
<dbReference type="Gene3D" id="3.40.50.150">
    <property type="entry name" value="Vaccinia Virus protein VP39"/>
    <property type="match status" value="1"/>
</dbReference>
<feature type="compositionally biased region" description="Polar residues" evidence="4">
    <location>
        <begin position="1"/>
        <end position="13"/>
    </location>
</feature>
<keyword evidence="1 6" id="KW-0489">Methyltransferase</keyword>
<accession>A0A420J0W3</accession>
<organism evidence="6 7">
    <name type="scientific">Golovinomyces cichoracearum</name>
    <dbReference type="NCBI Taxonomy" id="62708"/>
    <lineage>
        <taxon>Eukaryota</taxon>
        <taxon>Fungi</taxon>
        <taxon>Dikarya</taxon>
        <taxon>Ascomycota</taxon>
        <taxon>Pezizomycotina</taxon>
        <taxon>Leotiomycetes</taxon>
        <taxon>Erysiphales</taxon>
        <taxon>Erysiphaceae</taxon>
        <taxon>Golovinomyces</taxon>
    </lineage>
</organism>
<dbReference type="PANTHER" id="PTHR43712">
    <property type="entry name" value="PUTATIVE (AFU_ORTHOLOGUE AFUA_4G14580)-RELATED"/>
    <property type="match status" value="1"/>
</dbReference>
<evidence type="ECO:0000313" key="7">
    <source>
        <dbReference type="Proteomes" id="UP000285405"/>
    </source>
</evidence>
<proteinExistence type="predicted"/>
<evidence type="ECO:0000259" key="5">
    <source>
        <dbReference type="Pfam" id="PF00891"/>
    </source>
</evidence>
<evidence type="ECO:0000256" key="1">
    <source>
        <dbReference type="ARBA" id="ARBA00022603"/>
    </source>
</evidence>
<feature type="compositionally biased region" description="Polar residues" evidence="4">
    <location>
        <begin position="37"/>
        <end position="51"/>
    </location>
</feature>
<feature type="domain" description="O-methyltransferase C-terminal" evidence="5">
    <location>
        <begin position="345"/>
        <end position="507"/>
    </location>
</feature>
<feature type="region of interest" description="Disordered" evidence="4">
    <location>
        <begin position="1"/>
        <end position="51"/>
    </location>
</feature>
<gene>
    <name evidence="6" type="ORF">GcC1_036015</name>
</gene>
<dbReference type="SUPFAM" id="SSF53335">
    <property type="entry name" value="S-adenosyl-L-methionine-dependent methyltransferases"/>
    <property type="match status" value="1"/>
</dbReference>
<comment type="caution">
    <text evidence="6">The sequence shown here is derived from an EMBL/GenBank/DDBJ whole genome shotgun (WGS) entry which is preliminary data.</text>
</comment>
<dbReference type="PROSITE" id="PS51683">
    <property type="entry name" value="SAM_OMT_II"/>
    <property type="match status" value="1"/>
</dbReference>
<sequence length="547" mass="62245">MGTYVSKQPVGTQRRTSSIRSRISSKRWPALHPSEMPSKQSAGNQRSLNQNPETSLEINLDCAADRRDPASNFSTDQIKDNPVAKTNIRLQEPEFLVEQLGALIEHPEKYSSHHRVIARLAHQVYEMLEGNCLIYQLYELIEEPQKFAKNDKELTILTRRASTVFENPYQTYHRIAYSGLPLIISRIAQDYNLLKTLVVGDNEAFSVSSLAEISGINEAILEIFLEYMAAQHIIEDTGKFLYKSNNVTKNLLEPIAINGIPLFDDLLFPIIGCLGDSLKEHPGRNAYQIAFNTTLDLASWLEDSPELYRGVFELIQNQSDHVPSWHDVVDFQEEFASGSDEQSFVFVDIGGGTGNQCNILLEKYPNLKGRVILQEKLARLQLARVPDRVMKVPYDLFSDQHIRGAYAYYIRQVLHQHTDEAVINILKAQAPAMREGSVLLIDEKVLPDMWAYLYHTYLAYITNKLRKIPKTTSLLNVTEMNILMVACFNAFDRRQDQWLGLLDKAGYEVAQIHPYSDLQDCIIVAKLKNQPAVQSPQLNEQSDVFNL</sequence>
<evidence type="ECO:0000256" key="2">
    <source>
        <dbReference type="ARBA" id="ARBA00022679"/>
    </source>
</evidence>
<evidence type="ECO:0000313" key="6">
    <source>
        <dbReference type="EMBL" id="RKF80457.1"/>
    </source>
</evidence>
<dbReference type="InterPro" id="IPR016461">
    <property type="entry name" value="COMT-like"/>
</dbReference>
<name>A0A420J0W3_9PEZI</name>
<keyword evidence="2 6" id="KW-0808">Transferase</keyword>
<protein>
    <submittedName>
        <fullName evidence="6">O-methyltransferase lepI</fullName>
    </submittedName>
</protein>
<dbReference type="Pfam" id="PF00891">
    <property type="entry name" value="Methyltransf_2"/>
    <property type="match status" value="1"/>
</dbReference>
<dbReference type="OrthoDB" id="10251642at2759"/>
<keyword evidence="3" id="KW-0949">S-adenosyl-L-methionine</keyword>
<dbReference type="EMBL" id="MCBR01003625">
    <property type="protein sequence ID" value="RKF80457.1"/>
    <property type="molecule type" value="Genomic_DNA"/>
</dbReference>
<reference evidence="6 7" key="1">
    <citation type="journal article" date="2018" name="BMC Genomics">
        <title>Comparative genome analyses reveal sequence features reflecting distinct modes of host-adaptation between dicot and monocot powdery mildew.</title>
        <authorList>
            <person name="Wu Y."/>
            <person name="Ma X."/>
            <person name="Pan Z."/>
            <person name="Kale S.D."/>
            <person name="Song Y."/>
            <person name="King H."/>
            <person name="Zhang Q."/>
            <person name="Presley C."/>
            <person name="Deng X."/>
            <person name="Wei C.I."/>
            <person name="Xiao S."/>
        </authorList>
    </citation>
    <scope>NUCLEOTIDE SEQUENCE [LARGE SCALE GENOMIC DNA]</scope>
    <source>
        <strain evidence="6">UCSC1</strain>
    </source>
</reference>
<dbReference type="GO" id="GO:0032259">
    <property type="term" value="P:methylation"/>
    <property type="evidence" value="ECO:0007669"/>
    <property type="project" value="UniProtKB-KW"/>
</dbReference>